<proteinExistence type="predicted"/>
<accession>A0ABV3Y793</accession>
<reference evidence="1 2" key="1">
    <citation type="submission" date="2024-07" db="EMBL/GenBank/DDBJ databases">
        <authorList>
            <person name="Vancuren S.J."/>
            <person name="Robinson A."/>
            <person name="Cochrane K."/>
            <person name="Allen-Vercoe E."/>
        </authorList>
    </citation>
    <scope>NUCLEOTIDE SEQUENCE [LARGE SCALE GENOMIC DNA]</scope>
    <source>
        <strain evidence="1 2">2-A-13</strain>
    </source>
</reference>
<name>A0ABV3Y793_FUSVC</name>
<sequence>MGKARLKFLQEEKEESYYILLATGELMPHLLKIQEEAEEMREKMLPQMKKEWGLTEQLKIDNQMEWVGLMNNLEATMREMILNQLIYI</sequence>
<gene>
    <name evidence="1" type="ORF">AB6N33_00690</name>
</gene>
<organism evidence="1 2">
    <name type="scientific">Fusobacterium vincentii</name>
    <name type="common">Fusobacterium nucleatum subsp. vincentii</name>
    <dbReference type="NCBI Taxonomy" id="155615"/>
    <lineage>
        <taxon>Bacteria</taxon>
        <taxon>Fusobacteriati</taxon>
        <taxon>Fusobacteriota</taxon>
        <taxon>Fusobacteriia</taxon>
        <taxon>Fusobacteriales</taxon>
        <taxon>Fusobacteriaceae</taxon>
        <taxon>Fusobacterium</taxon>
    </lineage>
</organism>
<evidence type="ECO:0000313" key="1">
    <source>
        <dbReference type="EMBL" id="MEX6453961.1"/>
    </source>
</evidence>
<protein>
    <submittedName>
        <fullName evidence="1">TnpV protein</fullName>
    </submittedName>
</protein>
<comment type="caution">
    <text evidence="1">The sequence shown here is derived from an EMBL/GenBank/DDBJ whole genome shotgun (WGS) entry which is preliminary data.</text>
</comment>
<dbReference type="Pfam" id="PF14198">
    <property type="entry name" value="TnpV"/>
    <property type="match status" value="1"/>
</dbReference>
<dbReference type="EMBL" id="JBFTFB010000001">
    <property type="protein sequence ID" value="MEX6453961.1"/>
    <property type="molecule type" value="Genomic_DNA"/>
</dbReference>
<dbReference type="Proteomes" id="UP001560349">
    <property type="component" value="Unassembled WGS sequence"/>
</dbReference>
<dbReference type="RefSeq" id="WP_261786753.1">
    <property type="nucleotide sequence ID" value="NZ_JBFTFB010000001.1"/>
</dbReference>
<evidence type="ECO:0000313" key="2">
    <source>
        <dbReference type="Proteomes" id="UP001560349"/>
    </source>
</evidence>
<keyword evidence="2" id="KW-1185">Reference proteome</keyword>
<dbReference type="InterPro" id="IPR026989">
    <property type="entry name" value="TnpV"/>
</dbReference>